<keyword evidence="4" id="KW-1185">Reference proteome</keyword>
<sequence>MIMLPVLAVLFAAAASARSCQSPSLSKCPLPPSPSSISASPADQDDTFATEYCDGGTNPDGESPNFMGLCSFTCSFGYCLPVLPGRFGKMDRIFKLVHWMESRMESRMGSS</sequence>
<evidence type="ECO:0000256" key="2">
    <source>
        <dbReference type="SAM" id="SignalP"/>
    </source>
</evidence>
<dbReference type="Proteomes" id="UP001305647">
    <property type="component" value="Unassembled WGS sequence"/>
</dbReference>
<name>A0AAN6PVB7_9PEZI</name>
<proteinExistence type="predicted"/>
<accession>A0AAN6PVB7</accession>
<gene>
    <name evidence="3" type="ORF">N658DRAFT_500166</name>
</gene>
<feature type="chain" id="PRO_5042964468" evidence="2">
    <location>
        <begin position="18"/>
        <end position="111"/>
    </location>
</feature>
<evidence type="ECO:0000313" key="3">
    <source>
        <dbReference type="EMBL" id="KAK4097746.1"/>
    </source>
</evidence>
<evidence type="ECO:0000313" key="4">
    <source>
        <dbReference type="Proteomes" id="UP001305647"/>
    </source>
</evidence>
<comment type="caution">
    <text evidence="3">The sequence shown here is derived from an EMBL/GenBank/DDBJ whole genome shotgun (WGS) entry which is preliminary data.</text>
</comment>
<feature type="signal peptide" evidence="2">
    <location>
        <begin position="1"/>
        <end position="17"/>
    </location>
</feature>
<dbReference type="AlphaFoldDB" id="A0AAN6PVB7"/>
<keyword evidence="2" id="KW-0732">Signal</keyword>
<dbReference type="EMBL" id="MU863669">
    <property type="protein sequence ID" value="KAK4097746.1"/>
    <property type="molecule type" value="Genomic_DNA"/>
</dbReference>
<reference evidence="3" key="2">
    <citation type="submission" date="2023-05" db="EMBL/GenBank/DDBJ databases">
        <authorList>
            <consortium name="Lawrence Berkeley National Laboratory"/>
            <person name="Steindorff A."/>
            <person name="Hensen N."/>
            <person name="Bonometti L."/>
            <person name="Westerberg I."/>
            <person name="Brannstrom I.O."/>
            <person name="Guillou S."/>
            <person name="Cros-Aarteil S."/>
            <person name="Calhoun S."/>
            <person name="Haridas S."/>
            <person name="Kuo A."/>
            <person name="Mondo S."/>
            <person name="Pangilinan J."/>
            <person name="Riley R."/>
            <person name="Labutti K."/>
            <person name="Andreopoulos B."/>
            <person name="Lipzen A."/>
            <person name="Chen C."/>
            <person name="Yanf M."/>
            <person name="Daum C."/>
            <person name="Ng V."/>
            <person name="Clum A."/>
            <person name="Ohm R."/>
            <person name="Martin F."/>
            <person name="Silar P."/>
            <person name="Natvig D."/>
            <person name="Lalanne C."/>
            <person name="Gautier V."/>
            <person name="Ament-Velasquez S.L."/>
            <person name="Kruys A."/>
            <person name="Hutchinson M.I."/>
            <person name="Powell A.J."/>
            <person name="Barry K."/>
            <person name="Miller A.N."/>
            <person name="Grigoriev I.V."/>
            <person name="Debuchy R."/>
            <person name="Gladieux P."/>
            <person name="Thoren M.H."/>
            <person name="Johannesson H."/>
        </authorList>
    </citation>
    <scope>NUCLEOTIDE SEQUENCE</scope>
    <source>
        <strain evidence="3">CBS 757.83</strain>
    </source>
</reference>
<evidence type="ECO:0000256" key="1">
    <source>
        <dbReference type="SAM" id="MobiDB-lite"/>
    </source>
</evidence>
<protein>
    <submittedName>
        <fullName evidence="3">Carbohydrate-binding module family 24 protein</fullName>
    </submittedName>
</protein>
<organism evidence="3 4">
    <name type="scientific">Parathielavia hyrcaniae</name>
    <dbReference type="NCBI Taxonomy" id="113614"/>
    <lineage>
        <taxon>Eukaryota</taxon>
        <taxon>Fungi</taxon>
        <taxon>Dikarya</taxon>
        <taxon>Ascomycota</taxon>
        <taxon>Pezizomycotina</taxon>
        <taxon>Sordariomycetes</taxon>
        <taxon>Sordariomycetidae</taxon>
        <taxon>Sordariales</taxon>
        <taxon>Chaetomiaceae</taxon>
        <taxon>Parathielavia</taxon>
    </lineage>
</organism>
<reference evidence="3" key="1">
    <citation type="journal article" date="2023" name="Mol. Phylogenet. Evol.">
        <title>Genome-scale phylogeny and comparative genomics of the fungal order Sordariales.</title>
        <authorList>
            <person name="Hensen N."/>
            <person name="Bonometti L."/>
            <person name="Westerberg I."/>
            <person name="Brannstrom I.O."/>
            <person name="Guillou S."/>
            <person name="Cros-Aarteil S."/>
            <person name="Calhoun S."/>
            <person name="Haridas S."/>
            <person name="Kuo A."/>
            <person name="Mondo S."/>
            <person name="Pangilinan J."/>
            <person name="Riley R."/>
            <person name="LaButti K."/>
            <person name="Andreopoulos B."/>
            <person name="Lipzen A."/>
            <person name="Chen C."/>
            <person name="Yan M."/>
            <person name="Daum C."/>
            <person name="Ng V."/>
            <person name="Clum A."/>
            <person name="Steindorff A."/>
            <person name="Ohm R.A."/>
            <person name="Martin F."/>
            <person name="Silar P."/>
            <person name="Natvig D.O."/>
            <person name="Lalanne C."/>
            <person name="Gautier V."/>
            <person name="Ament-Velasquez S.L."/>
            <person name="Kruys A."/>
            <person name="Hutchinson M.I."/>
            <person name="Powell A.J."/>
            <person name="Barry K."/>
            <person name="Miller A.N."/>
            <person name="Grigoriev I.V."/>
            <person name="Debuchy R."/>
            <person name="Gladieux P."/>
            <person name="Hiltunen Thoren M."/>
            <person name="Johannesson H."/>
        </authorList>
    </citation>
    <scope>NUCLEOTIDE SEQUENCE</scope>
    <source>
        <strain evidence="3">CBS 757.83</strain>
    </source>
</reference>
<feature type="region of interest" description="Disordered" evidence="1">
    <location>
        <begin position="22"/>
        <end position="43"/>
    </location>
</feature>